<dbReference type="AlphaFoldDB" id="A0A4U1BQA7"/>
<dbReference type="OrthoDB" id="6272562at2"/>
<dbReference type="RefSeq" id="WP_136862306.1">
    <property type="nucleotide sequence ID" value="NZ_SWCJ01000003.1"/>
</dbReference>
<evidence type="ECO:0000313" key="2">
    <source>
        <dbReference type="Proteomes" id="UP000305675"/>
    </source>
</evidence>
<protein>
    <submittedName>
        <fullName evidence="1">Uncharacterized protein</fullName>
    </submittedName>
</protein>
<dbReference type="Proteomes" id="UP000305675">
    <property type="component" value="Unassembled WGS sequence"/>
</dbReference>
<dbReference type="EMBL" id="SWCJ01000003">
    <property type="protein sequence ID" value="TKB56502.1"/>
    <property type="molecule type" value="Genomic_DNA"/>
</dbReference>
<accession>A0A4U1BQA7</accession>
<keyword evidence="2" id="KW-1185">Reference proteome</keyword>
<evidence type="ECO:0000313" key="1">
    <source>
        <dbReference type="EMBL" id="TKB56502.1"/>
    </source>
</evidence>
<sequence>MNDRLDQLIEGLPQERQPHHDLWPNIEAQLDRAPVEPPVAPSKSAPRSWVTWALAASVIVCSSASFWLGSQQGLSQGQQLIATLAAQHQIQLNNLKERQQSFRHSGYAANAEQAGLDSLRETAQELRQALEQDPADTQLLTLWLSVQQRELQLIQNQQHRQQRLQQL</sequence>
<reference evidence="1 2" key="1">
    <citation type="submission" date="2019-04" db="EMBL/GenBank/DDBJ databases">
        <authorList>
            <person name="Hwang J.C."/>
        </authorList>
    </citation>
    <scope>NUCLEOTIDE SEQUENCE [LARGE SCALE GENOMIC DNA]</scope>
    <source>
        <strain evidence="1 2">IMCC35002</strain>
    </source>
</reference>
<comment type="caution">
    <text evidence="1">The sequence shown here is derived from an EMBL/GenBank/DDBJ whole genome shotgun (WGS) entry which is preliminary data.</text>
</comment>
<proteinExistence type="predicted"/>
<gene>
    <name evidence="1" type="ORF">FCL42_05045</name>
</gene>
<name>A0A4U1BQA7_9GAMM</name>
<organism evidence="1 2">
    <name type="scientific">Ferrimonas aestuarii</name>
    <dbReference type="NCBI Taxonomy" id="2569539"/>
    <lineage>
        <taxon>Bacteria</taxon>
        <taxon>Pseudomonadati</taxon>
        <taxon>Pseudomonadota</taxon>
        <taxon>Gammaproteobacteria</taxon>
        <taxon>Alteromonadales</taxon>
        <taxon>Ferrimonadaceae</taxon>
        <taxon>Ferrimonas</taxon>
    </lineage>
</organism>